<dbReference type="InterPro" id="IPR000742">
    <property type="entry name" value="EGF"/>
</dbReference>
<feature type="chain" id="PRO_5012798650" description="3-phytase" evidence="4">
    <location>
        <begin position="20"/>
        <end position="767"/>
    </location>
</feature>
<dbReference type="Pfam" id="PF02333">
    <property type="entry name" value="Phytase"/>
    <property type="match status" value="1"/>
</dbReference>
<keyword evidence="1 4" id="KW-0732">Signal</keyword>
<organism evidence="7">
    <name type="scientific">Emericella variicolor</name>
    <name type="common">Aspergillus stellatus</name>
    <dbReference type="NCBI Taxonomy" id="1549217"/>
    <lineage>
        <taxon>Eukaryota</taxon>
        <taxon>Fungi</taxon>
        <taxon>Dikarya</taxon>
        <taxon>Ascomycota</taxon>
        <taxon>Pezizomycotina</taxon>
        <taxon>Eurotiomycetes</taxon>
        <taxon>Eurotiomycetidae</taxon>
        <taxon>Eurotiales</taxon>
        <taxon>Aspergillaceae</taxon>
        <taxon>Aspergillus</taxon>
        <taxon>Aspergillus subgen. Nidulantes</taxon>
    </lineage>
</organism>
<sequence length="767" mass="81132">MRVLSAFGLALGLGVAGLAAPSGKLTISSISTEVDSDQSTVYYSTKTPILFGNDGGAATGGIRGFDLLDENLTQTLQVTPGRTKVVGVLYDIGERGRDVLVSIAAPDSVIRVWDIGDGLTEIPGAEKKALGDWSALCTWQAPGGAGGSYFYLFGKKQAMQFLVRSGNSTESEIEVLEVSSLREVGFALVVQTPTDEVQIQTFALPVEPSSCAVDSTEGIVYFAAEDATIYNFQAAESMVVPDIQTLGQIGEDAEISGLAVYVAKNESYLFISQEDKVEVYSAELNLKGSLAFTGATEPEIQGTAIYQAKSEQYPFGVLSFAIESDEGKGFGVASLEPVFAQLNLQSNTTYSPRSGKPSSGPGFNGFPNQNGTPSCFAGFTGPHCDTVTCPNSCSGSSQGTCVGPNECQCRTPYAGPDCSWIGVEPKYETDANGGDGDDPAIWISAKSPNLSTIITTTKSEKGAGLAVFDLQGNLLQTMTAGEPNNVDVIYDFKLGNRTVDLAYAACREDDTLCLFEITPTGLLTSIPGGIQRVPQDYTVYGSCAYRSRVSGKQYLFVNEKSGRYLQFELHSSTIGTLSTTLVREFTGGSGGQPEGCVPDEENGFIFLGEEPFGLWRYEAEPEGSDEGYLVAETGDGTLYADVEGVTLLPGKTAEKGLIVVSCQGVSAYSVYRRQEPHEHVLTFTIGEKTDGSVDGVTNTDGAAGVSTGLNGDFPQGLLVVHDDANQLAEGGTAELASFKLVSLADVLGVDERSLLAEVDSEWDPRAL</sequence>
<dbReference type="GO" id="GO:0016158">
    <property type="term" value="F:inositol hexakisphosphate 3-phosphatase activity"/>
    <property type="evidence" value="ECO:0007669"/>
    <property type="project" value="InterPro"/>
</dbReference>
<dbReference type="PROSITE" id="PS01186">
    <property type="entry name" value="EGF_2"/>
    <property type="match status" value="1"/>
</dbReference>
<feature type="domain" description="EGF-like" evidence="5">
    <location>
        <begin position="385"/>
        <end position="419"/>
    </location>
</feature>
<comment type="caution">
    <text evidence="3">Lacks conserved residue(s) required for the propagation of feature annotation.</text>
</comment>
<evidence type="ECO:0000259" key="6">
    <source>
        <dbReference type="PROSITE" id="PS51662"/>
    </source>
</evidence>
<protein>
    <recommendedName>
        <fullName evidence="8">3-phytase</fullName>
    </recommendedName>
</protein>
<dbReference type="EMBL" id="LC127211">
    <property type="protein sequence ID" value="BAX09286.1"/>
    <property type="molecule type" value="Genomic_DNA"/>
</dbReference>
<evidence type="ECO:0000259" key="5">
    <source>
        <dbReference type="PROSITE" id="PS50026"/>
    </source>
</evidence>
<proteinExistence type="predicted"/>
<evidence type="ECO:0000256" key="1">
    <source>
        <dbReference type="ARBA" id="ARBA00022729"/>
    </source>
</evidence>
<dbReference type="PROSITE" id="PS00022">
    <property type="entry name" value="EGF_1"/>
    <property type="match status" value="1"/>
</dbReference>
<dbReference type="Gene3D" id="2.10.25.10">
    <property type="entry name" value="Laminin"/>
    <property type="match status" value="1"/>
</dbReference>
<accession>A0A1V1G6M2</accession>
<dbReference type="InterPro" id="IPR050969">
    <property type="entry name" value="Dev_Signal_Modulators"/>
</dbReference>
<keyword evidence="3" id="KW-0245">EGF-like domain</keyword>
<dbReference type="PANTHER" id="PTHR14949">
    <property type="entry name" value="EGF-LIKE-DOMAIN, MULTIPLE 7, 8"/>
    <property type="match status" value="1"/>
</dbReference>
<feature type="domain" description="BPP" evidence="6">
    <location>
        <begin position="11"/>
        <end position="342"/>
    </location>
</feature>
<dbReference type="Gene3D" id="2.120.10.30">
    <property type="entry name" value="TolB, C-terminal domain"/>
    <property type="match status" value="2"/>
</dbReference>
<dbReference type="AlphaFoldDB" id="A0A1V1G6M2"/>
<evidence type="ECO:0000256" key="2">
    <source>
        <dbReference type="ARBA" id="ARBA00023157"/>
    </source>
</evidence>
<evidence type="ECO:0008006" key="8">
    <source>
        <dbReference type="Google" id="ProtNLM"/>
    </source>
</evidence>
<evidence type="ECO:0000313" key="7">
    <source>
        <dbReference type="EMBL" id="BAX09286.1"/>
    </source>
</evidence>
<dbReference type="SUPFAM" id="SSF50956">
    <property type="entry name" value="Thermostable phytase (3-phytase)"/>
    <property type="match status" value="2"/>
</dbReference>
<feature type="disulfide bond" evidence="3">
    <location>
        <begin position="409"/>
        <end position="418"/>
    </location>
</feature>
<evidence type="ECO:0000256" key="4">
    <source>
        <dbReference type="SAM" id="SignalP"/>
    </source>
</evidence>
<dbReference type="PROSITE" id="PS51662">
    <property type="entry name" value="BP_PHYTASE"/>
    <property type="match status" value="2"/>
</dbReference>
<dbReference type="InterPro" id="IPR011042">
    <property type="entry name" value="6-blade_b-propeller_TolB-like"/>
</dbReference>
<reference evidence="7" key="1">
    <citation type="journal article" date="2016" name="Org. Lett.">
        <title>Multiple oxidative modifications in the ophiobolin biosynthesis: P450 oxidations found in genome mining.</title>
        <authorList>
            <person name="Narita K."/>
            <person name="Chiba R."/>
            <person name="Minami A."/>
            <person name="Kodama M."/>
            <person name="Fujii I."/>
            <person name="Gomi K."/>
            <person name="Oikawa H."/>
        </authorList>
    </citation>
    <scope>NUCLEOTIDE SEQUENCE</scope>
    <source>
        <strain evidence="7">GF10</strain>
    </source>
</reference>
<dbReference type="PANTHER" id="PTHR14949:SF56">
    <property type="entry name" value="EGF-LIKE-DOMAIN, MULTIPLE 7"/>
    <property type="match status" value="1"/>
</dbReference>
<dbReference type="InterPro" id="IPR003431">
    <property type="entry name" value="B-propeller_Phytase"/>
</dbReference>
<dbReference type="PROSITE" id="PS50026">
    <property type="entry name" value="EGF_3"/>
    <property type="match status" value="1"/>
</dbReference>
<name>A0A1V1G6M2_EMEVA</name>
<keyword evidence="2 3" id="KW-1015">Disulfide bond</keyword>
<feature type="domain" description="BPP" evidence="6">
    <location>
        <begin position="413"/>
        <end position="754"/>
    </location>
</feature>
<evidence type="ECO:0000256" key="3">
    <source>
        <dbReference type="PROSITE-ProRule" id="PRU00076"/>
    </source>
</evidence>
<feature type="signal peptide" evidence="4">
    <location>
        <begin position="1"/>
        <end position="19"/>
    </location>
</feature>